<dbReference type="AlphaFoldDB" id="A0AAE0E8I7"/>
<evidence type="ECO:0000259" key="2">
    <source>
        <dbReference type="Pfam" id="PF10551"/>
    </source>
</evidence>
<feature type="domain" description="MULE transposase" evidence="2">
    <location>
        <begin position="253"/>
        <end position="348"/>
    </location>
</feature>
<dbReference type="InterPro" id="IPR018289">
    <property type="entry name" value="MULE_transposase_dom"/>
</dbReference>
<feature type="region of interest" description="Disordered" evidence="1">
    <location>
        <begin position="40"/>
        <end position="83"/>
    </location>
</feature>
<name>A0AAE0E8I7_9ROSI</name>
<keyword evidence="4" id="KW-1185">Reference proteome</keyword>
<protein>
    <recommendedName>
        <fullName evidence="2">MULE transposase domain-containing protein</fullName>
    </recommendedName>
</protein>
<gene>
    <name evidence="3" type="ORF">Dsin_018089</name>
</gene>
<dbReference type="PANTHER" id="PTHR31973:SF187">
    <property type="entry name" value="MUTATOR TRANSPOSASE MUDRA PROTEIN"/>
    <property type="match status" value="1"/>
</dbReference>
<evidence type="ECO:0000313" key="3">
    <source>
        <dbReference type="EMBL" id="KAK3213383.1"/>
    </source>
</evidence>
<organism evidence="3 4">
    <name type="scientific">Dipteronia sinensis</name>
    <dbReference type="NCBI Taxonomy" id="43782"/>
    <lineage>
        <taxon>Eukaryota</taxon>
        <taxon>Viridiplantae</taxon>
        <taxon>Streptophyta</taxon>
        <taxon>Embryophyta</taxon>
        <taxon>Tracheophyta</taxon>
        <taxon>Spermatophyta</taxon>
        <taxon>Magnoliopsida</taxon>
        <taxon>eudicotyledons</taxon>
        <taxon>Gunneridae</taxon>
        <taxon>Pentapetalae</taxon>
        <taxon>rosids</taxon>
        <taxon>malvids</taxon>
        <taxon>Sapindales</taxon>
        <taxon>Sapindaceae</taxon>
        <taxon>Hippocastanoideae</taxon>
        <taxon>Acereae</taxon>
        <taxon>Dipteronia</taxon>
    </lineage>
</organism>
<feature type="compositionally biased region" description="Basic and acidic residues" evidence="1">
    <location>
        <begin position="47"/>
        <end position="58"/>
    </location>
</feature>
<dbReference type="Pfam" id="PF10551">
    <property type="entry name" value="MULE"/>
    <property type="match status" value="1"/>
</dbReference>
<sequence>MLSSFRVHVKYVDRIVDIDLIEPRDCNVISLINDVKMNVSGDAANDGSDKSSVDKEYEVGEESEDDSEVSLVDENGDKDYGNKDYCQPDGDETIAVVSSDKETVLTRISRYYKVTLMIKSVRGSHSICPRVAETKEATSMWVGSVLRNFIHSNPNGKAKLFKNELQEIFAVKVDSQTIYRAKKIVLETLKSHHVEAYVKLRKYGNAIRSYNPRTYVIIVMNPDVKSENPTFFIFYLSFKACQLGFLNACRPLIGLDRCHLSGKFGGVLLSATALDGDNCIIPIAICICESENSEGWIRFLRQLLDSLGCDDSRRIYFISDRHKGCLKALANEWLNAYTRYCFRHIVANFMSTFKNHKINWKMWHVARAANQGSFEQV</sequence>
<dbReference type="Proteomes" id="UP001281410">
    <property type="component" value="Unassembled WGS sequence"/>
</dbReference>
<accession>A0AAE0E8I7</accession>
<reference evidence="3" key="1">
    <citation type="journal article" date="2023" name="Plant J.">
        <title>Genome sequences and population genomics provide insights into the demographic history, inbreeding, and mutation load of two 'living fossil' tree species of Dipteronia.</title>
        <authorList>
            <person name="Feng Y."/>
            <person name="Comes H.P."/>
            <person name="Chen J."/>
            <person name="Zhu S."/>
            <person name="Lu R."/>
            <person name="Zhang X."/>
            <person name="Li P."/>
            <person name="Qiu J."/>
            <person name="Olsen K.M."/>
            <person name="Qiu Y."/>
        </authorList>
    </citation>
    <scope>NUCLEOTIDE SEQUENCE</scope>
    <source>
        <strain evidence="3">NBL</strain>
    </source>
</reference>
<comment type="caution">
    <text evidence="3">The sequence shown here is derived from an EMBL/GenBank/DDBJ whole genome shotgun (WGS) entry which is preliminary data.</text>
</comment>
<proteinExistence type="predicted"/>
<evidence type="ECO:0000256" key="1">
    <source>
        <dbReference type="SAM" id="MobiDB-lite"/>
    </source>
</evidence>
<dbReference type="EMBL" id="JANJYJ010000005">
    <property type="protein sequence ID" value="KAK3213383.1"/>
    <property type="molecule type" value="Genomic_DNA"/>
</dbReference>
<feature type="compositionally biased region" description="Acidic residues" evidence="1">
    <location>
        <begin position="59"/>
        <end position="68"/>
    </location>
</feature>
<evidence type="ECO:0000313" key="4">
    <source>
        <dbReference type="Proteomes" id="UP001281410"/>
    </source>
</evidence>
<dbReference type="PANTHER" id="PTHR31973">
    <property type="entry name" value="POLYPROTEIN, PUTATIVE-RELATED"/>
    <property type="match status" value="1"/>
</dbReference>